<keyword evidence="5" id="KW-0604">Photosystem II</keyword>
<evidence type="ECO:0008006" key="10">
    <source>
        <dbReference type="Google" id="ProtNLM"/>
    </source>
</evidence>
<keyword evidence="4 7" id="KW-0472">Membrane</keyword>
<dbReference type="FunFam" id="1.20.5.510:FF:000006">
    <property type="entry name" value="Photosystem II psbX protein"/>
    <property type="match status" value="1"/>
</dbReference>
<dbReference type="Proteomes" id="UP001418222">
    <property type="component" value="Unassembled WGS sequence"/>
</dbReference>
<evidence type="ECO:0000256" key="1">
    <source>
        <dbReference type="ARBA" id="ARBA00022531"/>
    </source>
</evidence>
<gene>
    <name evidence="8" type="ORF">KSP39_PZI014614</name>
</gene>
<keyword evidence="3 7" id="KW-1133">Transmembrane helix</keyword>
<protein>
    <recommendedName>
        <fullName evidence="10">Photosystem II subunit X</fullName>
    </recommendedName>
</protein>
<keyword evidence="1" id="KW-0602">Photosynthesis</keyword>
<evidence type="ECO:0000256" key="2">
    <source>
        <dbReference type="ARBA" id="ARBA00022692"/>
    </source>
</evidence>
<evidence type="ECO:0000256" key="6">
    <source>
        <dbReference type="SAM" id="MobiDB-lite"/>
    </source>
</evidence>
<feature type="transmembrane region" description="Helical" evidence="7">
    <location>
        <begin position="90"/>
        <end position="111"/>
    </location>
</feature>
<dbReference type="InterPro" id="IPR009518">
    <property type="entry name" value="PSII_PsbX"/>
</dbReference>
<evidence type="ECO:0000313" key="9">
    <source>
        <dbReference type="Proteomes" id="UP001418222"/>
    </source>
</evidence>
<evidence type="ECO:0000256" key="5">
    <source>
        <dbReference type="ARBA" id="ARBA00023276"/>
    </source>
</evidence>
<dbReference type="Pfam" id="PF06596">
    <property type="entry name" value="PsbX"/>
    <property type="match status" value="1"/>
</dbReference>
<sequence length="120" mass="11746">MASATAAMTVAATALSPSAATRSQRKAAVEAFSTQKPKPAPARQLSGKVSTSPKDKAIAGLTAAALAAAMVVPEMAGAAQPTLSPSLNNFLLSIASGGAVLGAIIGAVVGVSNFDPVKRT</sequence>
<dbReference type="PANTHER" id="PTHR34455">
    <property type="entry name" value="OS07G0673550 PROTEIN"/>
    <property type="match status" value="1"/>
</dbReference>
<dbReference type="EMBL" id="JBBWWQ010000012">
    <property type="protein sequence ID" value="KAK8934256.1"/>
    <property type="molecule type" value="Genomic_DNA"/>
</dbReference>
<evidence type="ECO:0000256" key="7">
    <source>
        <dbReference type="SAM" id="Phobius"/>
    </source>
</evidence>
<reference evidence="8 9" key="1">
    <citation type="journal article" date="2022" name="Nat. Plants">
        <title>Genomes of leafy and leafless Platanthera orchids illuminate the evolution of mycoheterotrophy.</title>
        <authorList>
            <person name="Li M.H."/>
            <person name="Liu K.W."/>
            <person name="Li Z."/>
            <person name="Lu H.C."/>
            <person name="Ye Q.L."/>
            <person name="Zhang D."/>
            <person name="Wang J.Y."/>
            <person name="Li Y.F."/>
            <person name="Zhong Z.M."/>
            <person name="Liu X."/>
            <person name="Yu X."/>
            <person name="Liu D.K."/>
            <person name="Tu X.D."/>
            <person name="Liu B."/>
            <person name="Hao Y."/>
            <person name="Liao X.Y."/>
            <person name="Jiang Y.T."/>
            <person name="Sun W.H."/>
            <person name="Chen J."/>
            <person name="Chen Y.Q."/>
            <person name="Ai Y."/>
            <person name="Zhai J.W."/>
            <person name="Wu S.S."/>
            <person name="Zhou Z."/>
            <person name="Hsiao Y.Y."/>
            <person name="Wu W.L."/>
            <person name="Chen Y.Y."/>
            <person name="Lin Y.F."/>
            <person name="Hsu J.L."/>
            <person name="Li C.Y."/>
            <person name="Wang Z.W."/>
            <person name="Zhao X."/>
            <person name="Zhong W.Y."/>
            <person name="Ma X.K."/>
            <person name="Ma L."/>
            <person name="Huang J."/>
            <person name="Chen G.Z."/>
            <person name="Huang M.Z."/>
            <person name="Huang L."/>
            <person name="Peng D.H."/>
            <person name="Luo Y.B."/>
            <person name="Zou S.Q."/>
            <person name="Chen S.P."/>
            <person name="Lan S."/>
            <person name="Tsai W.C."/>
            <person name="Van de Peer Y."/>
            <person name="Liu Z.J."/>
        </authorList>
    </citation>
    <scope>NUCLEOTIDE SEQUENCE [LARGE SCALE GENOMIC DNA]</scope>
    <source>
        <strain evidence="8">Lor287</strain>
    </source>
</reference>
<organism evidence="8 9">
    <name type="scientific">Platanthera zijinensis</name>
    <dbReference type="NCBI Taxonomy" id="2320716"/>
    <lineage>
        <taxon>Eukaryota</taxon>
        <taxon>Viridiplantae</taxon>
        <taxon>Streptophyta</taxon>
        <taxon>Embryophyta</taxon>
        <taxon>Tracheophyta</taxon>
        <taxon>Spermatophyta</taxon>
        <taxon>Magnoliopsida</taxon>
        <taxon>Liliopsida</taxon>
        <taxon>Asparagales</taxon>
        <taxon>Orchidaceae</taxon>
        <taxon>Orchidoideae</taxon>
        <taxon>Orchideae</taxon>
        <taxon>Orchidinae</taxon>
        <taxon>Platanthera</taxon>
    </lineage>
</organism>
<feature type="region of interest" description="Disordered" evidence="6">
    <location>
        <begin position="1"/>
        <end position="52"/>
    </location>
</feature>
<feature type="compositionally biased region" description="Low complexity" evidence="6">
    <location>
        <begin position="1"/>
        <end position="14"/>
    </location>
</feature>
<keyword evidence="9" id="KW-1185">Reference proteome</keyword>
<proteinExistence type="predicted"/>
<dbReference type="GO" id="GO:0009523">
    <property type="term" value="C:photosystem II"/>
    <property type="evidence" value="ECO:0007669"/>
    <property type="project" value="UniProtKB-KW"/>
</dbReference>
<feature type="transmembrane region" description="Helical" evidence="7">
    <location>
        <begin position="57"/>
        <end position="78"/>
    </location>
</feature>
<evidence type="ECO:0000256" key="3">
    <source>
        <dbReference type="ARBA" id="ARBA00022989"/>
    </source>
</evidence>
<accession>A0AAP0BAJ7</accession>
<evidence type="ECO:0000256" key="4">
    <source>
        <dbReference type="ARBA" id="ARBA00023136"/>
    </source>
</evidence>
<dbReference type="GO" id="GO:0015979">
    <property type="term" value="P:photosynthesis"/>
    <property type="evidence" value="ECO:0007669"/>
    <property type="project" value="UniProtKB-KW"/>
</dbReference>
<dbReference type="Gene3D" id="1.20.5.510">
    <property type="entry name" value="Single helix bin"/>
    <property type="match status" value="1"/>
</dbReference>
<keyword evidence="2 7" id="KW-0812">Transmembrane</keyword>
<dbReference type="AlphaFoldDB" id="A0AAP0BAJ7"/>
<dbReference type="PANTHER" id="PTHR34455:SF1">
    <property type="entry name" value="OS07G0673550 PROTEIN"/>
    <property type="match status" value="1"/>
</dbReference>
<evidence type="ECO:0000313" key="8">
    <source>
        <dbReference type="EMBL" id="KAK8934256.1"/>
    </source>
</evidence>
<name>A0AAP0BAJ7_9ASPA</name>
<comment type="caution">
    <text evidence="8">The sequence shown here is derived from an EMBL/GenBank/DDBJ whole genome shotgun (WGS) entry which is preliminary data.</text>
</comment>